<keyword evidence="2 4" id="KW-0012">Acyltransferase</keyword>
<dbReference type="RefSeq" id="WP_156329297.1">
    <property type="nucleotide sequence ID" value="NZ_CACRSW010000028.1"/>
</dbReference>
<dbReference type="Pfam" id="PF01553">
    <property type="entry name" value="Acyltransferase"/>
    <property type="match status" value="1"/>
</dbReference>
<accession>A0A6N2TX64</accession>
<evidence type="ECO:0000256" key="2">
    <source>
        <dbReference type="ARBA" id="ARBA00023315"/>
    </source>
</evidence>
<dbReference type="CDD" id="cd07989">
    <property type="entry name" value="LPLAT_AGPAT-like"/>
    <property type="match status" value="1"/>
</dbReference>
<keyword evidence="1 4" id="KW-0808">Transferase</keyword>
<evidence type="ECO:0000313" key="4">
    <source>
        <dbReference type="EMBL" id="VYT10574.1"/>
    </source>
</evidence>
<dbReference type="GO" id="GO:0006654">
    <property type="term" value="P:phosphatidic acid biosynthetic process"/>
    <property type="evidence" value="ECO:0007669"/>
    <property type="project" value="TreeGrafter"/>
</dbReference>
<dbReference type="EC" id="2.3.1.-" evidence="4"/>
<sequence length="196" mass="22975">MFYRFIYLILRLIATPLFRIKVHGFENIPKDRKFIVCANHKSFLDPVFVATALDRQIHFIAKKELFEIPILKNILKSLNAIPAQRDGKDLSVLRDSIKLIKTGKILGIFPEGTRVKEIKRENIKDGAGYIALKSKTDILTIEIISSYKPFCKTDLYIKNLIQIEDFEKYKSKDAMEKIMDKTYEKMYENHKFLRKV</sequence>
<dbReference type="EMBL" id="CACRSW010000028">
    <property type="protein sequence ID" value="VYT10574.1"/>
    <property type="molecule type" value="Genomic_DNA"/>
</dbReference>
<evidence type="ECO:0000259" key="3">
    <source>
        <dbReference type="SMART" id="SM00563"/>
    </source>
</evidence>
<dbReference type="SMART" id="SM00563">
    <property type="entry name" value="PlsC"/>
    <property type="match status" value="1"/>
</dbReference>
<feature type="domain" description="Phospholipid/glycerol acyltransferase" evidence="3">
    <location>
        <begin position="34"/>
        <end position="148"/>
    </location>
</feature>
<evidence type="ECO:0000256" key="1">
    <source>
        <dbReference type="ARBA" id="ARBA00022679"/>
    </source>
</evidence>
<dbReference type="SUPFAM" id="SSF69593">
    <property type="entry name" value="Glycerol-3-phosphate (1)-acyltransferase"/>
    <property type="match status" value="1"/>
</dbReference>
<gene>
    <name evidence="4" type="primary">plsC</name>
    <name evidence="4" type="ORF">AVLFYP127_00863</name>
</gene>
<name>A0A6N2TX64_9FIRM</name>
<dbReference type="AlphaFoldDB" id="A0A6N2TX64"/>
<organism evidence="4">
    <name type="scientific">Anaerococcus vaginalis</name>
    <dbReference type="NCBI Taxonomy" id="33037"/>
    <lineage>
        <taxon>Bacteria</taxon>
        <taxon>Bacillati</taxon>
        <taxon>Bacillota</taxon>
        <taxon>Tissierellia</taxon>
        <taxon>Tissierellales</taxon>
        <taxon>Peptoniphilaceae</taxon>
        <taxon>Anaerococcus</taxon>
    </lineage>
</organism>
<dbReference type="PANTHER" id="PTHR10434:SF11">
    <property type="entry name" value="1-ACYL-SN-GLYCEROL-3-PHOSPHATE ACYLTRANSFERASE"/>
    <property type="match status" value="1"/>
</dbReference>
<dbReference type="InterPro" id="IPR002123">
    <property type="entry name" value="Plipid/glycerol_acylTrfase"/>
</dbReference>
<proteinExistence type="predicted"/>
<protein>
    <submittedName>
        <fullName evidence="4">1-acyl-sn-glycerol-3-phosphate acyltransferase</fullName>
        <ecNumber evidence="4">2.3.1.-</ecNumber>
    </submittedName>
</protein>
<dbReference type="PANTHER" id="PTHR10434">
    <property type="entry name" value="1-ACYL-SN-GLYCEROL-3-PHOSPHATE ACYLTRANSFERASE"/>
    <property type="match status" value="1"/>
</dbReference>
<reference evidence="4" key="1">
    <citation type="submission" date="2019-11" db="EMBL/GenBank/DDBJ databases">
        <authorList>
            <person name="Feng L."/>
        </authorList>
    </citation>
    <scope>NUCLEOTIDE SEQUENCE</scope>
    <source>
        <strain evidence="4">AvaginalisLFYP127</strain>
    </source>
</reference>
<dbReference type="GO" id="GO:0003841">
    <property type="term" value="F:1-acylglycerol-3-phosphate O-acyltransferase activity"/>
    <property type="evidence" value="ECO:0007669"/>
    <property type="project" value="TreeGrafter"/>
</dbReference>